<dbReference type="InterPro" id="IPR000719">
    <property type="entry name" value="Prot_kinase_dom"/>
</dbReference>
<evidence type="ECO:0000256" key="13">
    <source>
        <dbReference type="PROSITE-ProRule" id="PRU10141"/>
    </source>
</evidence>
<dbReference type="PROSITE" id="PS00108">
    <property type="entry name" value="PROTEIN_KINASE_ST"/>
    <property type="match status" value="1"/>
</dbReference>
<dbReference type="AlphaFoldDB" id="A0A4R6BT80"/>
<evidence type="ECO:0000313" key="18">
    <source>
        <dbReference type="EMBL" id="TDM07307.1"/>
    </source>
</evidence>
<evidence type="ECO:0000259" key="17">
    <source>
        <dbReference type="PROSITE" id="PS51178"/>
    </source>
</evidence>
<reference evidence="18 19" key="1">
    <citation type="submission" date="2019-01" db="EMBL/GenBank/DDBJ databases">
        <title>Draft genome sequences of the type strains of six Macrococcus species.</title>
        <authorList>
            <person name="Mazhar S."/>
            <person name="Altermann E."/>
            <person name="Hill C."/>
            <person name="Mcauliffe O."/>
        </authorList>
    </citation>
    <scope>NUCLEOTIDE SEQUENCE [LARGE SCALE GENOMIC DNA]</scope>
    <source>
        <strain evidence="18 19">CCM4815</strain>
    </source>
</reference>
<dbReference type="SMART" id="SM00740">
    <property type="entry name" value="PASTA"/>
    <property type="match status" value="3"/>
</dbReference>
<evidence type="ECO:0000256" key="2">
    <source>
        <dbReference type="ARBA" id="ARBA00022527"/>
    </source>
</evidence>
<evidence type="ECO:0000256" key="12">
    <source>
        <dbReference type="ARBA" id="ARBA00070041"/>
    </source>
</evidence>
<evidence type="ECO:0000256" key="8">
    <source>
        <dbReference type="ARBA" id="ARBA00022968"/>
    </source>
</evidence>
<keyword evidence="4" id="KW-0808">Transferase</keyword>
<comment type="catalytic activity">
    <reaction evidence="9">
        <text>L-threonyl-[protein] + ATP = O-phospho-L-threonyl-[protein] + ADP + H(+)</text>
        <dbReference type="Rhea" id="RHEA:46608"/>
        <dbReference type="Rhea" id="RHEA-COMP:11060"/>
        <dbReference type="Rhea" id="RHEA-COMP:11605"/>
        <dbReference type="ChEBI" id="CHEBI:15378"/>
        <dbReference type="ChEBI" id="CHEBI:30013"/>
        <dbReference type="ChEBI" id="CHEBI:30616"/>
        <dbReference type="ChEBI" id="CHEBI:61977"/>
        <dbReference type="ChEBI" id="CHEBI:456216"/>
        <dbReference type="EC" id="2.7.11.1"/>
    </reaction>
</comment>
<dbReference type="NCBIfam" id="NF033483">
    <property type="entry name" value="PknB_PASTA_kin"/>
    <property type="match status" value="1"/>
</dbReference>
<organism evidence="18 19">
    <name type="scientific">Macrococcus lamae</name>
    <dbReference type="NCBI Taxonomy" id="198484"/>
    <lineage>
        <taxon>Bacteria</taxon>
        <taxon>Bacillati</taxon>
        <taxon>Bacillota</taxon>
        <taxon>Bacilli</taxon>
        <taxon>Bacillales</taxon>
        <taxon>Staphylococcaceae</taxon>
        <taxon>Macrococcus</taxon>
    </lineage>
</organism>
<sequence>MLGTIISERYKLIQYIGGGGMSNVYLAEDIILDRKAAVKIINIPPNDKERAVQRFEREVQNATTLSHPNIVKVIDVDEDDHHYYLIMEYIEGPTLSEYIRDNGPLPVDEAILFTKQILRGIGDAHHHMIIHRDIKPQNILLTENKEIKITDFGIARALSETAMTQTNHVMGSVHYLPPEQAKGKAADESADIYSIGIVLFEMLTGHPPFEGDSPVSIAIKHIQEPLPDILAGRSDVPQSLENVVIKATMKEKYSRYRTTEEMYDDLSTVLDIERQKEQRYQIADDKTMMIPVVDDNTKTVRPVTAAVTSVDKSQHSAPAAKKKNRFLMILLPLLLMLLIFGAILWYMFSPKYSDVPSVAGKTLSQTTAIFEKENLRKGKVVYEYSAEYDDGTVISSTPKSGTKVKEMTKVDLLVSKGVKKYGIKNYKGKKIDEVREMLEKAGFKKVSVKEVYNAEPEGTILTQSLNPGQQVVPSQSNITFNVSKGPQQIYVGDYTGQSFDNAKSELEAQGFVVNVVAENYNEDIKKGNIISQDAKNMKYTFGSTINFELSKGREPKKEQAEKPTTEEPSTEKPTTEEPEKPDKPDKKYTETVTIPYRKSEETSTEEGQAKETPKQTVEIYINDKNNSQDEVFESFELDEDVTKKIMMTIEPDAQATYIIKIDGVIYKKEVIDYDEI</sequence>
<evidence type="ECO:0000256" key="1">
    <source>
        <dbReference type="ARBA" id="ARBA00012513"/>
    </source>
</evidence>
<keyword evidence="8" id="KW-0735">Signal-anchor</keyword>
<dbReference type="GO" id="GO:0005524">
    <property type="term" value="F:ATP binding"/>
    <property type="evidence" value="ECO:0007669"/>
    <property type="project" value="UniProtKB-UniRule"/>
</dbReference>
<feature type="transmembrane region" description="Helical" evidence="15">
    <location>
        <begin position="326"/>
        <end position="348"/>
    </location>
</feature>
<evidence type="ECO:0000256" key="10">
    <source>
        <dbReference type="ARBA" id="ARBA00048679"/>
    </source>
</evidence>
<feature type="domain" description="PASTA" evidence="17">
    <location>
        <begin position="485"/>
        <end position="551"/>
    </location>
</feature>
<dbReference type="PANTHER" id="PTHR43289:SF34">
    <property type="entry name" value="SERINE_THREONINE-PROTEIN KINASE YBDM-RELATED"/>
    <property type="match status" value="1"/>
</dbReference>
<dbReference type="EMBL" id="SCWB01000015">
    <property type="protein sequence ID" value="TDM07307.1"/>
    <property type="molecule type" value="Genomic_DNA"/>
</dbReference>
<feature type="domain" description="PASTA" evidence="17">
    <location>
        <begin position="417"/>
        <end position="484"/>
    </location>
</feature>
<feature type="domain" description="Protein kinase" evidence="16">
    <location>
        <begin position="10"/>
        <end position="270"/>
    </location>
</feature>
<dbReference type="Proteomes" id="UP000294802">
    <property type="component" value="Unassembled WGS sequence"/>
</dbReference>
<dbReference type="Pfam" id="PF21160">
    <property type="entry name" value="PrkC-like_PASTA-like"/>
    <property type="match status" value="1"/>
</dbReference>
<evidence type="ECO:0000256" key="15">
    <source>
        <dbReference type="SAM" id="Phobius"/>
    </source>
</evidence>
<dbReference type="Pfam" id="PF03793">
    <property type="entry name" value="PASTA"/>
    <property type="match status" value="3"/>
</dbReference>
<feature type="compositionally biased region" description="Basic and acidic residues" evidence="14">
    <location>
        <begin position="597"/>
        <end position="613"/>
    </location>
</feature>
<evidence type="ECO:0000256" key="4">
    <source>
        <dbReference type="ARBA" id="ARBA00022679"/>
    </source>
</evidence>
<keyword evidence="15" id="KW-1133">Transmembrane helix</keyword>
<dbReference type="CDD" id="cd14014">
    <property type="entry name" value="STKc_PknB_like"/>
    <property type="match status" value="1"/>
</dbReference>
<feature type="region of interest" description="Disordered" evidence="14">
    <location>
        <begin position="550"/>
        <end position="614"/>
    </location>
</feature>
<keyword evidence="7 13" id="KW-0067">ATP-binding</keyword>
<feature type="compositionally biased region" description="Basic and acidic residues" evidence="14">
    <location>
        <begin position="550"/>
        <end position="589"/>
    </location>
</feature>
<dbReference type="GO" id="GO:0009847">
    <property type="term" value="P:spore germination"/>
    <property type="evidence" value="ECO:0007669"/>
    <property type="project" value="UniProtKB-ARBA"/>
</dbReference>
<evidence type="ECO:0000313" key="19">
    <source>
        <dbReference type="Proteomes" id="UP000294802"/>
    </source>
</evidence>
<name>A0A4R6BT80_9STAP</name>
<comment type="catalytic activity">
    <reaction evidence="10">
        <text>L-seryl-[protein] + ATP = O-phospho-L-seryl-[protein] + ADP + H(+)</text>
        <dbReference type="Rhea" id="RHEA:17989"/>
        <dbReference type="Rhea" id="RHEA-COMP:9863"/>
        <dbReference type="Rhea" id="RHEA-COMP:11604"/>
        <dbReference type="ChEBI" id="CHEBI:15378"/>
        <dbReference type="ChEBI" id="CHEBI:29999"/>
        <dbReference type="ChEBI" id="CHEBI:30616"/>
        <dbReference type="ChEBI" id="CHEBI:83421"/>
        <dbReference type="ChEBI" id="CHEBI:456216"/>
        <dbReference type="EC" id="2.7.11.1"/>
    </reaction>
</comment>
<evidence type="ECO:0000256" key="3">
    <source>
        <dbReference type="ARBA" id="ARBA00022544"/>
    </source>
</evidence>
<comment type="subcellular location">
    <subcellularLocation>
        <location evidence="11">Spore membrane</location>
        <topology evidence="11">Single-pass type II membrane protein</topology>
    </subcellularLocation>
</comment>
<evidence type="ECO:0000256" key="7">
    <source>
        <dbReference type="ARBA" id="ARBA00022840"/>
    </source>
</evidence>
<dbReference type="GO" id="GO:0004674">
    <property type="term" value="F:protein serine/threonine kinase activity"/>
    <property type="evidence" value="ECO:0007669"/>
    <property type="project" value="UniProtKB-KW"/>
</dbReference>
<dbReference type="InterPro" id="IPR008271">
    <property type="entry name" value="Ser/Thr_kinase_AS"/>
</dbReference>
<dbReference type="PROSITE" id="PS51178">
    <property type="entry name" value="PASTA"/>
    <property type="match status" value="3"/>
</dbReference>
<evidence type="ECO:0000256" key="6">
    <source>
        <dbReference type="ARBA" id="ARBA00022777"/>
    </source>
</evidence>
<keyword evidence="3" id="KW-0309">Germination</keyword>
<dbReference type="RefSeq" id="WP_133444316.1">
    <property type="nucleotide sequence ID" value="NZ_SCWB01000015.1"/>
</dbReference>
<feature type="domain" description="PASTA" evidence="17">
    <location>
        <begin position="349"/>
        <end position="416"/>
    </location>
</feature>
<dbReference type="EC" id="2.7.11.1" evidence="1"/>
<keyword evidence="15" id="KW-0472">Membrane</keyword>
<keyword evidence="15" id="KW-0812">Transmembrane</keyword>
<dbReference type="Gene3D" id="1.10.510.10">
    <property type="entry name" value="Transferase(Phosphotransferase) domain 1"/>
    <property type="match status" value="1"/>
</dbReference>
<dbReference type="PANTHER" id="PTHR43289">
    <property type="entry name" value="MITOGEN-ACTIVATED PROTEIN KINASE KINASE KINASE 20-RELATED"/>
    <property type="match status" value="1"/>
</dbReference>
<dbReference type="Gene3D" id="2.60.40.2560">
    <property type="match status" value="1"/>
</dbReference>
<dbReference type="GO" id="GO:0007165">
    <property type="term" value="P:signal transduction"/>
    <property type="evidence" value="ECO:0007669"/>
    <property type="project" value="UniProtKB-ARBA"/>
</dbReference>
<dbReference type="SUPFAM" id="SSF56112">
    <property type="entry name" value="Protein kinase-like (PK-like)"/>
    <property type="match status" value="1"/>
</dbReference>
<dbReference type="FunFam" id="1.10.510.10:FF:000021">
    <property type="entry name" value="Serine/threonine protein kinase"/>
    <property type="match status" value="1"/>
</dbReference>
<dbReference type="SMART" id="SM00220">
    <property type="entry name" value="S_TKc"/>
    <property type="match status" value="1"/>
</dbReference>
<dbReference type="PROSITE" id="PS00107">
    <property type="entry name" value="PROTEIN_KINASE_ATP"/>
    <property type="match status" value="1"/>
</dbReference>
<gene>
    <name evidence="18" type="primary">pknB</name>
    <name evidence="18" type="ORF">ERX29_08805</name>
</gene>
<comment type="caution">
    <text evidence="18">The sequence shown here is derived from an EMBL/GenBank/DDBJ whole genome shotgun (WGS) entry which is preliminary data.</text>
</comment>
<evidence type="ECO:0000256" key="14">
    <source>
        <dbReference type="SAM" id="MobiDB-lite"/>
    </source>
</evidence>
<evidence type="ECO:0000256" key="9">
    <source>
        <dbReference type="ARBA" id="ARBA00047899"/>
    </source>
</evidence>
<dbReference type="PROSITE" id="PS50011">
    <property type="entry name" value="PROTEIN_KINASE_DOM"/>
    <property type="match status" value="1"/>
</dbReference>
<keyword evidence="5 13" id="KW-0547">Nucleotide-binding</keyword>
<dbReference type="OrthoDB" id="9788659at2"/>
<keyword evidence="2" id="KW-0723">Serine/threonine-protein kinase</keyword>
<dbReference type="GO" id="GO:0071224">
    <property type="term" value="P:cellular response to peptidoglycan"/>
    <property type="evidence" value="ECO:0007669"/>
    <property type="project" value="UniProtKB-ARBA"/>
</dbReference>
<keyword evidence="19" id="KW-1185">Reference proteome</keyword>
<dbReference type="FunFam" id="3.30.200.20:FF:000035">
    <property type="entry name" value="Serine/threonine protein kinase Stk1"/>
    <property type="match status" value="1"/>
</dbReference>
<dbReference type="InterPro" id="IPR017441">
    <property type="entry name" value="Protein_kinase_ATP_BS"/>
</dbReference>
<evidence type="ECO:0000256" key="5">
    <source>
        <dbReference type="ARBA" id="ARBA00022741"/>
    </source>
</evidence>
<dbReference type="Gene3D" id="3.30.200.20">
    <property type="entry name" value="Phosphorylase Kinase, domain 1"/>
    <property type="match status" value="1"/>
</dbReference>
<accession>A0A4R6BT80</accession>
<evidence type="ECO:0000259" key="16">
    <source>
        <dbReference type="PROSITE" id="PS50011"/>
    </source>
</evidence>
<dbReference type="Gene3D" id="3.30.10.20">
    <property type="match status" value="3"/>
</dbReference>
<protein>
    <recommendedName>
        <fullName evidence="12">Serine/threonine-protein kinase PrkC</fullName>
        <ecNumber evidence="1">2.7.11.1</ecNumber>
    </recommendedName>
</protein>
<dbReference type="InterPro" id="IPR011009">
    <property type="entry name" value="Kinase-like_dom_sf"/>
</dbReference>
<dbReference type="InterPro" id="IPR005543">
    <property type="entry name" value="PASTA_dom"/>
</dbReference>
<proteinExistence type="predicted"/>
<keyword evidence="6 18" id="KW-0418">Kinase</keyword>
<dbReference type="CDD" id="cd06577">
    <property type="entry name" value="PASTA_pknB"/>
    <property type="match status" value="3"/>
</dbReference>
<feature type="binding site" evidence="13">
    <location>
        <position position="39"/>
    </location>
    <ligand>
        <name>ATP</name>
        <dbReference type="ChEBI" id="CHEBI:30616"/>
    </ligand>
</feature>
<evidence type="ECO:0000256" key="11">
    <source>
        <dbReference type="ARBA" id="ARBA00060432"/>
    </source>
</evidence>
<dbReference type="Pfam" id="PF00069">
    <property type="entry name" value="Pkinase"/>
    <property type="match status" value="1"/>
</dbReference>